<gene>
    <name evidence="12" type="primary">valS</name>
    <name evidence="16" type="ORF">IAC73_02445</name>
</gene>
<evidence type="ECO:0000256" key="7">
    <source>
        <dbReference type="ARBA" id="ARBA00022917"/>
    </source>
</evidence>
<evidence type="ECO:0000256" key="9">
    <source>
        <dbReference type="ARBA" id="ARBA00023146"/>
    </source>
</evidence>
<comment type="caution">
    <text evidence="16">The sequence shown here is derived from an EMBL/GenBank/DDBJ whole genome shotgun (WGS) entry which is preliminary data.</text>
</comment>
<dbReference type="PROSITE" id="PS00178">
    <property type="entry name" value="AA_TRNA_LIGASE_I"/>
    <property type="match status" value="1"/>
</dbReference>
<dbReference type="CDD" id="cd00817">
    <property type="entry name" value="ValRS_core"/>
    <property type="match status" value="1"/>
</dbReference>
<dbReference type="Gene3D" id="1.10.730.10">
    <property type="entry name" value="Isoleucyl-tRNA Synthetase, Domain 1"/>
    <property type="match status" value="1"/>
</dbReference>
<evidence type="ECO:0000256" key="2">
    <source>
        <dbReference type="ARBA" id="ARBA00011245"/>
    </source>
</evidence>
<keyword evidence="7 12" id="KW-0648">Protein biosynthesis</keyword>
<dbReference type="NCBIfam" id="TIGR00422">
    <property type="entry name" value="valS"/>
    <property type="match status" value="1"/>
</dbReference>
<dbReference type="PANTHER" id="PTHR11946:SF93">
    <property type="entry name" value="VALINE--TRNA LIGASE, CHLOROPLASTIC_MITOCHONDRIAL 2"/>
    <property type="match status" value="1"/>
</dbReference>
<comment type="domain">
    <text evidence="12">ValRS has two distinct active sites: one for aminoacylation and one for editing. The misactivated threonine is translocated from the active site to the editing site.</text>
</comment>
<dbReference type="InterPro" id="IPR009008">
    <property type="entry name" value="Val/Leu/Ile-tRNA-synth_edit"/>
</dbReference>
<dbReference type="InterPro" id="IPR037118">
    <property type="entry name" value="Val-tRNA_synth_C_sf"/>
</dbReference>
<dbReference type="NCBIfam" id="NF004349">
    <property type="entry name" value="PRK05729.1"/>
    <property type="match status" value="1"/>
</dbReference>
<evidence type="ECO:0000256" key="12">
    <source>
        <dbReference type="HAMAP-Rule" id="MF_02004"/>
    </source>
</evidence>
<dbReference type="InterPro" id="IPR010978">
    <property type="entry name" value="tRNA-bd_arm"/>
</dbReference>
<dbReference type="FunFam" id="1.10.287.380:FF:000001">
    <property type="entry name" value="Valine--tRNA ligase"/>
    <property type="match status" value="1"/>
</dbReference>
<keyword evidence="6 12" id="KW-0067">ATP-binding</keyword>
<dbReference type="Gene3D" id="3.90.740.10">
    <property type="entry name" value="Valyl/Leucyl/Isoleucyl-tRNA synthetase, editing domain"/>
    <property type="match status" value="1"/>
</dbReference>
<evidence type="ECO:0000256" key="3">
    <source>
        <dbReference type="ARBA" id="ARBA00022490"/>
    </source>
</evidence>
<dbReference type="SUPFAM" id="SSF46589">
    <property type="entry name" value="tRNA-binding arm"/>
    <property type="match status" value="1"/>
</dbReference>
<dbReference type="Pfam" id="PF08264">
    <property type="entry name" value="Anticodon_1"/>
    <property type="match status" value="1"/>
</dbReference>
<keyword evidence="3 12" id="KW-0963">Cytoplasm</keyword>
<proteinExistence type="inferred from homology"/>
<feature type="coiled-coil region" evidence="12">
    <location>
        <begin position="806"/>
        <end position="868"/>
    </location>
</feature>
<evidence type="ECO:0000256" key="1">
    <source>
        <dbReference type="ARBA" id="ARBA00004496"/>
    </source>
</evidence>
<keyword evidence="5 12" id="KW-0547">Nucleotide-binding</keyword>
<dbReference type="GO" id="GO:0006438">
    <property type="term" value="P:valyl-tRNA aminoacylation"/>
    <property type="evidence" value="ECO:0007669"/>
    <property type="project" value="UniProtKB-UniRule"/>
</dbReference>
<dbReference type="CDD" id="cd07962">
    <property type="entry name" value="Anticodon_Ia_Val"/>
    <property type="match status" value="1"/>
</dbReference>
<keyword evidence="8 12" id="KW-0175">Coiled coil</keyword>
<dbReference type="Proteomes" id="UP000886857">
    <property type="component" value="Unassembled WGS sequence"/>
</dbReference>
<keyword evidence="4 12" id="KW-0436">Ligase</keyword>
<dbReference type="HAMAP" id="MF_02004">
    <property type="entry name" value="Val_tRNA_synth_type1"/>
    <property type="match status" value="1"/>
</dbReference>
<dbReference type="InterPro" id="IPR001412">
    <property type="entry name" value="aa-tRNA-synth_I_CS"/>
</dbReference>
<organism evidence="16 17">
    <name type="scientific">Candidatus Limadaptatus stercoripullorum</name>
    <dbReference type="NCBI Taxonomy" id="2840846"/>
    <lineage>
        <taxon>Bacteria</taxon>
        <taxon>Bacillati</taxon>
        <taxon>Bacillota</taxon>
        <taxon>Clostridia</taxon>
        <taxon>Eubacteriales</taxon>
        <taxon>Candidatus Limadaptatus</taxon>
    </lineage>
</organism>
<dbReference type="InterPro" id="IPR033705">
    <property type="entry name" value="Anticodon_Ia_Val"/>
</dbReference>
<dbReference type="EC" id="6.1.1.9" evidence="12"/>
<reference evidence="16" key="2">
    <citation type="journal article" date="2021" name="PeerJ">
        <title>Extensive microbial diversity within the chicken gut microbiome revealed by metagenomics and culture.</title>
        <authorList>
            <person name="Gilroy R."/>
            <person name="Ravi A."/>
            <person name="Getino M."/>
            <person name="Pursley I."/>
            <person name="Horton D.L."/>
            <person name="Alikhan N.F."/>
            <person name="Baker D."/>
            <person name="Gharbi K."/>
            <person name="Hall N."/>
            <person name="Watson M."/>
            <person name="Adriaenssens E.M."/>
            <person name="Foster-Nyarko E."/>
            <person name="Jarju S."/>
            <person name="Secka A."/>
            <person name="Antonio M."/>
            <person name="Oren A."/>
            <person name="Chaudhuri R.R."/>
            <person name="La Ragione R."/>
            <person name="Hildebrand F."/>
            <person name="Pallen M.J."/>
        </authorList>
    </citation>
    <scope>NUCLEOTIDE SEQUENCE</scope>
    <source>
        <strain evidence="16">10406</strain>
    </source>
</reference>
<feature type="short sequence motif" description="'KMSKS' region" evidence="12">
    <location>
        <begin position="523"/>
        <end position="527"/>
    </location>
</feature>
<dbReference type="PRINTS" id="PR00986">
    <property type="entry name" value="TRNASYNTHVAL"/>
</dbReference>
<dbReference type="InterPro" id="IPR013155">
    <property type="entry name" value="M/V/L/I-tRNA-synth_anticd-bd"/>
</dbReference>
<protein>
    <recommendedName>
        <fullName evidence="12">Valine--tRNA ligase</fullName>
        <ecNumber evidence="12">6.1.1.9</ecNumber>
    </recommendedName>
    <alternativeName>
        <fullName evidence="12">Valyl-tRNA synthetase</fullName>
        <shortName evidence="12">ValRS</shortName>
    </alternativeName>
</protein>
<dbReference type="FunFam" id="3.40.50.620:FF:000032">
    <property type="entry name" value="Valine--tRNA ligase"/>
    <property type="match status" value="1"/>
</dbReference>
<feature type="domain" description="Aminoacyl-tRNA synthetase class Ia" evidence="13">
    <location>
        <begin position="16"/>
        <end position="553"/>
    </location>
</feature>
<keyword evidence="9 12" id="KW-0030">Aminoacyl-tRNA synthetase</keyword>
<dbReference type="GO" id="GO:0005524">
    <property type="term" value="F:ATP binding"/>
    <property type="evidence" value="ECO:0007669"/>
    <property type="project" value="UniProtKB-UniRule"/>
</dbReference>
<evidence type="ECO:0000256" key="8">
    <source>
        <dbReference type="ARBA" id="ARBA00023054"/>
    </source>
</evidence>
<dbReference type="InterPro" id="IPR014729">
    <property type="entry name" value="Rossmann-like_a/b/a_fold"/>
</dbReference>
<dbReference type="CDD" id="cd22265">
    <property type="entry name" value="UDM1_RNF168"/>
    <property type="match status" value="1"/>
</dbReference>
<evidence type="ECO:0000256" key="5">
    <source>
        <dbReference type="ARBA" id="ARBA00022741"/>
    </source>
</evidence>
<name>A0A9D1N9M8_9FIRM</name>
<reference evidence="16" key="1">
    <citation type="submission" date="2020-10" db="EMBL/GenBank/DDBJ databases">
        <authorList>
            <person name="Gilroy R."/>
        </authorList>
    </citation>
    <scope>NUCLEOTIDE SEQUENCE</scope>
    <source>
        <strain evidence="16">10406</strain>
    </source>
</reference>
<dbReference type="InterPro" id="IPR019499">
    <property type="entry name" value="Val-tRNA_synth_tRNA-bd"/>
</dbReference>
<comment type="subunit">
    <text evidence="2 12">Monomer.</text>
</comment>
<feature type="domain" description="Methionyl/Valyl/Leucyl/Isoleucyl-tRNA synthetase anticodon-binding" evidence="14">
    <location>
        <begin position="604"/>
        <end position="748"/>
    </location>
</feature>
<dbReference type="Gene3D" id="3.40.50.620">
    <property type="entry name" value="HUPs"/>
    <property type="match status" value="2"/>
</dbReference>
<evidence type="ECO:0000313" key="17">
    <source>
        <dbReference type="Proteomes" id="UP000886857"/>
    </source>
</evidence>
<evidence type="ECO:0000256" key="6">
    <source>
        <dbReference type="ARBA" id="ARBA00022840"/>
    </source>
</evidence>
<dbReference type="SUPFAM" id="SSF50677">
    <property type="entry name" value="ValRS/IleRS/LeuRS editing domain"/>
    <property type="match status" value="1"/>
</dbReference>
<evidence type="ECO:0000256" key="11">
    <source>
        <dbReference type="ARBA" id="ARBA00060830"/>
    </source>
</evidence>
<dbReference type="GO" id="GO:0002161">
    <property type="term" value="F:aminoacyl-tRNA deacylase activity"/>
    <property type="evidence" value="ECO:0007669"/>
    <property type="project" value="InterPro"/>
</dbReference>
<evidence type="ECO:0000256" key="4">
    <source>
        <dbReference type="ARBA" id="ARBA00022598"/>
    </source>
</evidence>
<evidence type="ECO:0000256" key="10">
    <source>
        <dbReference type="ARBA" id="ARBA00047552"/>
    </source>
</evidence>
<feature type="domain" description="Valyl-tRNA synthetase tRNA-binding arm" evidence="15">
    <location>
        <begin position="808"/>
        <end position="873"/>
    </location>
</feature>
<evidence type="ECO:0000259" key="13">
    <source>
        <dbReference type="Pfam" id="PF00133"/>
    </source>
</evidence>
<accession>A0A9D1N9M8</accession>
<comment type="catalytic activity">
    <reaction evidence="10 12">
        <text>tRNA(Val) + L-valine + ATP = L-valyl-tRNA(Val) + AMP + diphosphate</text>
        <dbReference type="Rhea" id="RHEA:10704"/>
        <dbReference type="Rhea" id="RHEA-COMP:9672"/>
        <dbReference type="Rhea" id="RHEA-COMP:9708"/>
        <dbReference type="ChEBI" id="CHEBI:30616"/>
        <dbReference type="ChEBI" id="CHEBI:33019"/>
        <dbReference type="ChEBI" id="CHEBI:57762"/>
        <dbReference type="ChEBI" id="CHEBI:78442"/>
        <dbReference type="ChEBI" id="CHEBI:78537"/>
        <dbReference type="ChEBI" id="CHEBI:456215"/>
        <dbReference type="EC" id="6.1.1.9"/>
    </reaction>
</comment>
<evidence type="ECO:0000259" key="15">
    <source>
        <dbReference type="Pfam" id="PF10458"/>
    </source>
</evidence>
<feature type="short sequence motif" description="'HIGH' region" evidence="12">
    <location>
        <begin position="44"/>
        <end position="54"/>
    </location>
</feature>
<evidence type="ECO:0000259" key="14">
    <source>
        <dbReference type="Pfam" id="PF08264"/>
    </source>
</evidence>
<dbReference type="AlphaFoldDB" id="A0A9D1N9M8"/>
<dbReference type="Pfam" id="PF00133">
    <property type="entry name" value="tRNA-synt_1"/>
    <property type="match status" value="1"/>
</dbReference>
<dbReference type="GO" id="GO:0004832">
    <property type="term" value="F:valine-tRNA ligase activity"/>
    <property type="evidence" value="ECO:0007669"/>
    <property type="project" value="UniProtKB-UniRule"/>
</dbReference>
<dbReference type="FunFam" id="3.40.50.620:FF:000098">
    <property type="entry name" value="Valine--tRNA ligase"/>
    <property type="match status" value="1"/>
</dbReference>
<feature type="binding site" evidence="12">
    <location>
        <position position="526"/>
    </location>
    <ligand>
        <name>ATP</name>
        <dbReference type="ChEBI" id="CHEBI:30616"/>
    </ligand>
</feature>
<dbReference type="GO" id="GO:0005829">
    <property type="term" value="C:cytosol"/>
    <property type="evidence" value="ECO:0007669"/>
    <property type="project" value="TreeGrafter"/>
</dbReference>
<dbReference type="SUPFAM" id="SSF47323">
    <property type="entry name" value="Anticodon-binding domain of a subclass of class I aminoacyl-tRNA synthetases"/>
    <property type="match status" value="1"/>
</dbReference>
<comment type="domain">
    <text evidence="12">The C-terminal coiled-coil domain is crucial for aminoacylation activity.</text>
</comment>
<dbReference type="Gene3D" id="1.10.287.380">
    <property type="entry name" value="Valyl-tRNA synthetase, C-terminal domain"/>
    <property type="match status" value="1"/>
</dbReference>
<dbReference type="InterPro" id="IPR002303">
    <property type="entry name" value="Valyl-tRNA_ligase"/>
</dbReference>
<comment type="similarity">
    <text evidence="11 12">Belongs to the class-I aminoacyl-tRNA synthetase family. ValS type 1 subfamily.</text>
</comment>
<comment type="subcellular location">
    <subcellularLocation>
        <location evidence="1 12">Cytoplasm</location>
    </subcellularLocation>
</comment>
<evidence type="ECO:0000313" key="16">
    <source>
        <dbReference type="EMBL" id="HIU98686.1"/>
    </source>
</evidence>
<dbReference type="EMBL" id="DVOE01000035">
    <property type="protein sequence ID" value="HIU98686.1"/>
    <property type="molecule type" value="Genomic_DNA"/>
</dbReference>
<dbReference type="FunFam" id="1.10.730.10:FF:000014">
    <property type="entry name" value="Valine--tRNA ligase"/>
    <property type="match status" value="1"/>
</dbReference>
<dbReference type="Pfam" id="PF10458">
    <property type="entry name" value="Val_tRNA-synt_C"/>
    <property type="match status" value="1"/>
</dbReference>
<dbReference type="InterPro" id="IPR009080">
    <property type="entry name" value="tRNAsynth_Ia_anticodon-bd"/>
</dbReference>
<comment type="function">
    <text evidence="12">Catalyzes the attachment of valine to tRNA(Val). As ValRS can inadvertently accommodate and process structurally similar amino acids such as threonine, to avoid such errors, it has a 'posttransfer' editing activity that hydrolyzes mischarged Thr-tRNA(Val) in a tRNA-dependent manner.</text>
</comment>
<sequence length="874" mass="99496">MNTMDKTYDPKFEKRIYDFWMKGRYFEAHVNPDKEPFTVMMPPPNITGQLHMGHALNQTVQDIIVRFKRMSGFETLWLPGTDHASIATEVKIVEQMKKEEGLTKADVGREGFLERAWAWKEKYGGRIAEQLKRLGTSCDWSKEAFTMDKNCSAAVLDAFVRYYKKGLIYRGDRIINWCPHCRTALSDAEVEYREQQSNLWYYRYPFADGEGSITIATTRPETMLGDTAVAVNPKDERMAGYVGRMLRLPLTDRVIPVVADDYVEIGFGTGAVKITPAHDPNDFELGLRHGLEVIRVIDDGGIMNENAGKYAGMTRLECRAAVVRDLEEQGYLEKIEPYAHNVGECYRCGETVEAIVSKQWFVKMKPLAEPAIKAVRSKKVEFIPKRFEKTYFNWMENIKDWCISRQLWWGHRIPAYYCDECGEMTVSKTEIDRCPKCGAPVRRDEDVLDTWFSSALWPFSTLGYPRKNKNLSYFYPTGVLVTAYDIIFFWVARMIFSGIEIMGEPPFPEVLIHGIVRDPYGKKMSKSAGNGVDPLELIDRYGADALRFSLASGIAPGSDTRFTEGKIESCRNFVNKLWNASRFVVMNIEKDDDLSFPRKLNGADKWILTRLNDVIKDVTINLNKYEIGLAAARLYDFTWSEFCDWYIEMSKPLLYGGNKKDHSHAVAMLTHVLTVLLKLLHPFIPFVTEEIYSKYAPKGSVLMVSDWPSYNKKTVFRKEERNFEALRATVVAIRNMRAEMNVPPSKKFEAFVIARDPAFVTAVSGLLERLAGISAVHLIEQKSEVTGAVASVVTDMAEILVPMGELIDIDKERERLGRELEQARADADRLGKLLANAAFVAKAPQKLVEGEREKLARADEKVKILTEKLAALGE</sequence>
<dbReference type="PANTHER" id="PTHR11946">
    <property type="entry name" value="VALYL-TRNA SYNTHETASES"/>
    <property type="match status" value="1"/>
</dbReference>
<dbReference type="SUPFAM" id="SSF52374">
    <property type="entry name" value="Nucleotidylyl transferase"/>
    <property type="match status" value="1"/>
</dbReference>
<dbReference type="InterPro" id="IPR002300">
    <property type="entry name" value="aa-tRNA-synth_Ia"/>
</dbReference>